<evidence type="ECO:0000256" key="5">
    <source>
        <dbReference type="SAM" id="MobiDB-lite"/>
    </source>
</evidence>
<keyword evidence="2 4" id="KW-0862">Zinc</keyword>
<dbReference type="EMBL" id="AFYH01100691">
    <property type="status" value="NOT_ANNOTATED_CDS"/>
    <property type="molecule type" value="Genomic_DNA"/>
</dbReference>
<evidence type="ECO:0000313" key="7">
    <source>
        <dbReference type="Ensembl" id="ENSLACP00000009628.1"/>
    </source>
</evidence>
<dbReference type="Pfam" id="PF00412">
    <property type="entry name" value="LIM"/>
    <property type="match status" value="1"/>
</dbReference>
<feature type="compositionally biased region" description="Polar residues" evidence="5">
    <location>
        <begin position="53"/>
        <end position="67"/>
    </location>
</feature>
<sequence>MEIGAGDWSAGQGDCGSAGQNPDGRKNLDLPLLHETTPLRDRMAKYQAAILKQSVTNTPTNDGVSSDSDVKSQRAEQKENVPPSSSVCASPQIEVNKVPASESSPASGRSVPTEGKLETDKVETEGETPKLLSVSQKQQSPDTKSSGQLESSPPKSVKKFQLPAREVCVGCQKTVYPMERLVANEQVFHTSCFRCSYCNNKLSLGNYASLRGNVYCKPHFNQLFKSKGNYDEGFGHKQHKELWMAKVENEEVCEKPIQRDAAPEKPLSPLVEDTPIAKVGILAATMEAKAVVISPEKEEKPVETKKLKIAWPPPSEMGSRGGTSEDGIKVFKPKWPPEEEAQVPENEERLELKKLRRSSSLKERSRPFTVLAPVKTVSVRGKKETAQENATPRAKITEAFSQKEEEPKREAKAEVREERTEEKEVQREEEEERRESELNTGNIANNEQEGASQDSVNGQLSWDLEKEDADFEAEVEEQRLEDEASEPNPLKKSSIEDILNSEESDPNPNRKSQDAGFWDGEEAEELSVEELIKRNRCYDDDDENE</sequence>
<dbReference type="EMBL" id="AFYH01100699">
    <property type="status" value="NOT_ANNOTATED_CDS"/>
    <property type="molecule type" value="Genomic_DNA"/>
</dbReference>
<dbReference type="PROSITE" id="PS00478">
    <property type="entry name" value="LIM_DOMAIN_1"/>
    <property type="match status" value="1"/>
</dbReference>
<evidence type="ECO:0000259" key="6">
    <source>
        <dbReference type="PROSITE" id="PS50023"/>
    </source>
</evidence>
<reference evidence="7" key="2">
    <citation type="submission" date="2025-08" db="UniProtKB">
        <authorList>
            <consortium name="Ensembl"/>
        </authorList>
    </citation>
    <scope>IDENTIFICATION</scope>
</reference>
<dbReference type="Bgee" id="ENSLACG00000008490">
    <property type="expression patterns" value="Expressed in pectoral fin and 1 other cell type or tissue"/>
</dbReference>
<dbReference type="OMA" id="NQQVFHV"/>
<dbReference type="GO" id="GO:0046872">
    <property type="term" value="F:metal ion binding"/>
    <property type="evidence" value="ECO:0007669"/>
    <property type="project" value="UniProtKB-KW"/>
</dbReference>
<dbReference type="PANTHER" id="PTHR24206">
    <property type="entry name" value="OS06G0237300 PROTEIN"/>
    <property type="match status" value="1"/>
</dbReference>
<dbReference type="InterPro" id="IPR001781">
    <property type="entry name" value="Znf_LIM"/>
</dbReference>
<feature type="domain" description="LIM zinc-binding" evidence="6">
    <location>
        <begin position="166"/>
        <end position="226"/>
    </location>
</feature>
<feature type="region of interest" description="Disordered" evidence="5">
    <location>
        <begin position="1"/>
        <end position="36"/>
    </location>
</feature>
<dbReference type="SUPFAM" id="SSF57716">
    <property type="entry name" value="Glucocorticoid receptor-like (DNA-binding domain)"/>
    <property type="match status" value="2"/>
</dbReference>
<evidence type="ECO:0000256" key="1">
    <source>
        <dbReference type="ARBA" id="ARBA00022723"/>
    </source>
</evidence>
<protein>
    <submittedName>
        <fullName evidence="7">LIM domain and actin binding 1</fullName>
    </submittedName>
</protein>
<dbReference type="CDD" id="cd09485">
    <property type="entry name" value="LIM_Eplin_alpha_beta"/>
    <property type="match status" value="1"/>
</dbReference>
<dbReference type="SMART" id="SM00132">
    <property type="entry name" value="LIM"/>
    <property type="match status" value="1"/>
</dbReference>
<feature type="compositionally biased region" description="Basic and acidic residues" evidence="5">
    <location>
        <begin position="401"/>
        <end position="426"/>
    </location>
</feature>
<keyword evidence="1 4" id="KW-0479">Metal-binding</keyword>
<feature type="compositionally biased region" description="Basic and acidic residues" evidence="5">
    <location>
        <begin position="68"/>
        <end position="79"/>
    </location>
</feature>
<dbReference type="EMBL" id="AFYH01100694">
    <property type="status" value="NOT_ANNOTATED_CDS"/>
    <property type="molecule type" value="Genomic_DNA"/>
</dbReference>
<feature type="compositionally biased region" description="Acidic residues" evidence="5">
    <location>
        <begin position="465"/>
        <end position="475"/>
    </location>
</feature>
<dbReference type="FunCoup" id="H3AJ07">
    <property type="interactions" value="995"/>
</dbReference>
<dbReference type="EMBL" id="AFYH01100690">
    <property type="status" value="NOT_ANNOTATED_CDS"/>
    <property type="molecule type" value="Genomic_DNA"/>
</dbReference>
<dbReference type="FunFam" id="2.10.110.10:FF:000002">
    <property type="entry name" value="LIM domain and actin-binding 1"/>
    <property type="match status" value="1"/>
</dbReference>
<accession>H3AJ07</accession>
<feature type="region of interest" description="Disordered" evidence="5">
    <location>
        <begin position="53"/>
        <end position="157"/>
    </location>
</feature>
<feature type="compositionally biased region" description="Polar residues" evidence="5">
    <location>
        <begin position="438"/>
        <end position="460"/>
    </location>
</feature>
<dbReference type="GeneTree" id="ENSGT00940000158313"/>
<dbReference type="eggNOG" id="KOG1700">
    <property type="taxonomic scope" value="Eukaryota"/>
</dbReference>
<dbReference type="EMBL" id="AFYH01100698">
    <property type="status" value="NOT_ANNOTATED_CDS"/>
    <property type="molecule type" value="Genomic_DNA"/>
</dbReference>
<dbReference type="InParanoid" id="H3AJ07"/>
<reference evidence="8" key="1">
    <citation type="submission" date="2011-08" db="EMBL/GenBank/DDBJ databases">
        <title>The draft genome of Latimeria chalumnae.</title>
        <authorList>
            <person name="Di Palma F."/>
            <person name="Alfoldi J."/>
            <person name="Johnson J."/>
            <person name="Berlin A."/>
            <person name="Gnerre S."/>
            <person name="Jaffe D."/>
            <person name="MacCallum I."/>
            <person name="Young S."/>
            <person name="Walker B.J."/>
            <person name="Lander E."/>
            <person name="Lindblad-Toh K."/>
        </authorList>
    </citation>
    <scope>NUCLEOTIDE SEQUENCE [LARGE SCALE GENOMIC DNA]</scope>
    <source>
        <strain evidence="8">Wild caught</strain>
    </source>
</reference>
<dbReference type="PROSITE" id="PS50023">
    <property type="entry name" value="LIM_DOMAIN_2"/>
    <property type="match status" value="1"/>
</dbReference>
<dbReference type="EMBL" id="AFYH01100692">
    <property type="status" value="NOT_ANNOTATED_CDS"/>
    <property type="molecule type" value="Genomic_DNA"/>
</dbReference>
<dbReference type="InterPro" id="IPR028740">
    <property type="entry name" value="EPLIN_Lim_dom"/>
</dbReference>
<reference evidence="7" key="3">
    <citation type="submission" date="2025-09" db="UniProtKB">
        <authorList>
            <consortium name="Ensembl"/>
        </authorList>
    </citation>
    <scope>IDENTIFICATION</scope>
</reference>
<evidence type="ECO:0000313" key="8">
    <source>
        <dbReference type="Proteomes" id="UP000008672"/>
    </source>
</evidence>
<dbReference type="EMBL" id="AFYH01100695">
    <property type="status" value="NOT_ANNOTATED_CDS"/>
    <property type="molecule type" value="Genomic_DNA"/>
</dbReference>
<organism evidence="7 8">
    <name type="scientific">Latimeria chalumnae</name>
    <name type="common">Coelacanth</name>
    <dbReference type="NCBI Taxonomy" id="7897"/>
    <lineage>
        <taxon>Eukaryota</taxon>
        <taxon>Metazoa</taxon>
        <taxon>Chordata</taxon>
        <taxon>Craniata</taxon>
        <taxon>Vertebrata</taxon>
        <taxon>Euteleostomi</taxon>
        <taxon>Coelacanthiformes</taxon>
        <taxon>Coelacanthidae</taxon>
        <taxon>Latimeria</taxon>
    </lineage>
</organism>
<dbReference type="Gene3D" id="2.10.110.10">
    <property type="entry name" value="Cysteine Rich Protein"/>
    <property type="match status" value="1"/>
</dbReference>
<feature type="compositionally biased region" description="Basic and acidic residues" evidence="5">
    <location>
        <begin position="115"/>
        <end position="128"/>
    </location>
</feature>
<dbReference type="HOGENOM" id="CLU_021314_1_0_1"/>
<dbReference type="EMBL" id="AFYH01100697">
    <property type="status" value="NOT_ANNOTATED_CDS"/>
    <property type="molecule type" value="Genomic_DNA"/>
</dbReference>
<evidence type="ECO:0000256" key="3">
    <source>
        <dbReference type="ARBA" id="ARBA00023038"/>
    </source>
</evidence>
<feature type="region of interest" description="Disordered" evidence="5">
    <location>
        <begin position="310"/>
        <end position="524"/>
    </location>
</feature>
<dbReference type="Proteomes" id="UP000008672">
    <property type="component" value="Unassembled WGS sequence"/>
</dbReference>
<evidence type="ECO:0000256" key="4">
    <source>
        <dbReference type="PROSITE-ProRule" id="PRU00125"/>
    </source>
</evidence>
<proteinExistence type="predicted"/>
<evidence type="ECO:0000256" key="2">
    <source>
        <dbReference type="ARBA" id="ARBA00022833"/>
    </source>
</evidence>
<keyword evidence="3 4" id="KW-0440">LIM domain</keyword>
<dbReference type="Ensembl" id="ENSLACT00000009702.1">
    <property type="protein sequence ID" value="ENSLACP00000009628.1"/>
    <property type="gene ID" value="ENSLACG00000008490.1"/>
</dbReference>
<keyword evidence="8" id="KW-1185">Reference proteome</keyword>
<feature type="compositionally biased region" description="Polar residues" evidence="5">
    <location>
        <begin position="133"/>
        <end position="154"/>
    </location>
</feature>
<name>H3AJ07_LATCH</name>
<dbReference type="EMBL" id="AFYH01100693">
    <property type="status" value="NOT_ANNOTATED_CDS"/>
    <property type="molecule type" value="Genomic_DNA"/>
</dbReference>
<dbReference type="STRING" id="7897.ENSLACP00000009628"/>
<dbReference type="EMBL" id="AFYH01100696">
    <property type="status" value="NOT_ANNOTATED_CDS"/>
    <property type="molecule type" value="Genomic_DNA"/>
</dbReference>
<gene>
    <name evidence="7" type="primary">LIMA1</name>
</gene>
<dbReference type="AlphaFoldDB" id="H3AJ07"/>